<protein>
    <submittedName>
        <fullName evidence="13">S8 family serine peptidase</fullName>
    </submittedName>
</protein>
<organism evidence="13 14">
    <name type="scientific">Actinomyces bouchesdurhonensis</name>
    <dbReference type="NCBI Taxonomy" id="1852361"/>
    <lineage>
        <taxon>Bacteria</taxon>
        <taxon>Bacillati</taxon>
        <taxon>Actinomycetota</taxon>
        <taxon>Actinomycetes</taxon>
        <taxon>Actinomycetales</taxon>
        <taxon>Actinomycetaceae</taxon>
        <taxon>Actinomyces</taxon>
    </lineage>
</organism>
<keyword evidence="5" id="KW-0677">Repeat</keyword>
<feature type="repeat" description="Cell wall-binding" evidence="8">
    <location>
        <begin position="797"/>
        <end position="816"/>
    </location>
</feature>
<dbReference type="Gene3D" id="2.60.40.1710">
    <property type="entry name" value="Subtilisin-like superfamily"/>
    <property type="match status" value="1"/>
</dbReference>
<dbReference type="PANTHER" id="PTHR43806:SF11">
    <property type="entry name" value="CEREVISIN-RELATED"/>
    <property type="match status" value="1"/>
</dbReference>
<keyword evidence="2" id="KW-0964">Secreted</keyword>
<feature type="repeat" description="Cell wall-binding" evidence="8">
    <location>
        <begin position="903"/>
        <end position="922"/>
    </location>
</feature>
<dbReference type="InterPro" id="IPR050131">
    <property type="entry name" value="Peptidase_S8_subtilisin-like"/>
</dbReference>
<dbReference type="Proteomes" id="UP000759246">
    <property type="component" value="Unassembled WGS sequence"/>
</dbReference>
<dbReference type="PANTHER" id="PTHR43806">
    <property type="entry name" value="PEPTIDASE S8"/>
    <property type="match status" value="1"/>
</dbReference>
<evidence type="ECO:0000259" key="12">
    <source>
        <dbReference type="Pfam" id="PF06280"/>
    </source>
</evidence>
<dbReference type="GO" id="GO:0004252">
    <property type="term" value="F:serine-type endopeptidase activity"/>
    <property type="evidence" value="ECO:0007669"/>
    <property type="project" value="InterPro"/>
</dbReference>
<feature type="non-terminal residue" evidence="13">
    <location>
        <position position="1"/>
    </location>
</feature>
<dbReference type="Gene3D" id="3.40.50.200">
    <property type="entry name" value="Peptidase S8/S53 domain"/>
    <property type="match status" value="2"/>
</dbReference>
<evidence type="ECO:0000256" key="9">
    <source>
        <dbReference type="PROSITE-ProRule" id="PRU01240"/>
    </source>
</evidence>
<evidence type="ECO:0000313" key="13">
    <source>
        <dbReference type="EMBL" id="MBF0966072.1"/>
    </source>
</evidence>
<feature type="domain" description="Peptidase S8/S53" evidence="10">
    <location>
        <begin position="19"/>
        <end position="328"/>
    </location>
</feature>
<feature type="domain" description="C5a peptidase/Subtilisin-like protease SBT2-like Fn3-like" evidence="12">
    <location>
        <begin position="366"/>
        <end position="482"/>
    </location>
</feature>
<evidence type="ECO:0000256" key="5">
    <source>
        <dbReference type="ARBA" id="ARBA00022737"/>
    </source>
</evidence>
<dbReference type="InterPro" id="IPR018337">
    <property type="entry name" value="Cell_wall/Cho-bd_repeat"/>
</dbReference>
<proteinExistence type="inferred from homology"/>
<keyword evidence="7" id="KW-0720">Serine protease</keyword>
<accession>A0A929WVA4</accession>
<reference evidence="13" key="1">
    <citation type="submission" date="2020-04" db="EMBL/GenBank/DDBJ databases">
        <title>Deep metagenomics examines the oral microbiome during advanced dental caries in children, revealing novel taxa and co-occurrences with host molecules.</title>
        <authorList>
            <person name="Baker J.L."/>
            <person name="Morton J.T."/>
            <person name="Dinis M."/>
            <person name="Alvarez R."/>
            <person name="Tran N.C."/>
            <person name="Knight R."/>
            <person name="Edlund A."/>
        </authorList>
    </citation>
    <scope>NUCLEOTIDE SEQUENCE</scope>
    <source>
        <strain evidence="13">JCVI_30_bin.13</strain>
    </source>
</reference>
<dbReference type="PROSITE" id="PS51892">
    <property type="entry name" value="SUBTILASE"/>
    <property type="match status" value="1"/>
</dbReference>
<dbReference type="EMBL" id="JABZGF010000043">
    <property type="protein sequence ID" value="MBF0966072.1"/>
    <property type="molecule type" value="Genomic_DNA"/>
</dbReference>
<gene>
    <name evidence="13" type="ORF">HXK09_02710</name>
</gene>
<name>A0A929WVA4_9ACTO</name>
<evidence type="ECO:0000256" key="1">
    <source>
        <dbReference type="ARBA" id="ARBA00011073"/>
    </source>
</evidence>
<evidence type="ECO:0000313" key="14">
    <source>
        <dbReference type="Proteomes" id="UP000759246"/>
    </source>
</evidence>
<dbReference type="InterPro" id="IPR046450">
    <property type="entry name" value="PA_dom_sf"/>
</dbReference>
<dbReference type="PROSITE" id="PS51170">
    <property type="entry name" value="CW"/>
    <property type="match status" value="4"/>
</dbReference>
<evidence type="ECO:0000256" key="6">
    <source>
        <dbReference type="ARBA" id="ARBA00022801"/>
    </source>
</evidence>
<feature type="repeat" description="Cell wall-binding" evidence="8">
    <location>
        <begin position="863"/>
        <end position="882"/>
    </location>
</feature>
<dbReference type="InterPro" id="IPR036852">
    <property type="entry name" value="Peptidase_S8/S53_dom_sf"/>
</dbReference>
<dbReference type="Pfam" id="PF19127">
    <property type="entry name" value="Choline_bind_3"/>
    <property type="match status" value="1"/>
</dbReference>
<dbReference type="GO" id="GO:0016020">
    <property type="term" value="C:membrane"/>
    <property type="evidence" value="ECO:0007669"/>
    <property type="project" value="InterPro"/>
</dbReference>
<comment type="caution">
    <text evidence="9">Lacks conserved residue(s) required for the propagation of feature annotation.</text>
</comment>
<evidence type="ECO:0000256" key="4">
    <source>
        <dbReference type="ARBA" id="ARBA00022729"/>
    </source>
</evidence>
<dbReference type="InterPro" id="IPR010435">
    <property type="entry name" value="C5a/SBT2-like_Fn3"/>
</dbReference>
<keyword evidence="2" id="KW-0134">Cell wall</keyword>
<dbReference type="SUPFAM" id="SSF52743">
    <property type="entry name" value="Subtilisin-like"/>
    <property type="match status" value="1"/>
</dbReference>
<feature type="repeat" description="Cell wall-binding" evidence="8">
    <location>
        <begin position="883"/>
        <end position="902"/>
    </location>
</feature>
<dbReference type="Gene3D" id="2.10.270.10">
    <property type="entry name" value="Cholin Binding"/>
    <property type="match status" value="2"/>
</dbReference>
<dbReference type="SUPFAM" id="SSF69360">
    <property type="entry name" value="Cell wall binding repeat"/>
    <property type="match status" value="1"/>
</dbReference>
<dbReference type="Pfam" id="PF00082">
    <property type="entry name" value="Peptidase_S8"/>
    <property type="match status" value="1"/>
</dbReference>
<keyword evidence="4" id="KW-0732">Signal</keyword>
<evidence type="ECO:0000256" key="8">
    <source>
        <dbReference type="PROSITE-ProRule" id="PRU00591"/>
    </source>
</evidence>
<evidence type="ECO:0000259" key="10">
    <source>
        <dbReference type="Pfam" id="PF00082"/>
    </source>
</evidence>
<evidence type="ECO:0000256" key="3">
    <source>
        <dbReference type="ARBA" id="ARBA00022670"/>
    </source>
</evidence>
<keyword evidence="6" id="KW-0378">Hydrolase</keyword>
<evidence type="ECO:0000256" key="7">
    <source>
        <dbReference type="ARBA" id="ARBA00022825"/>
    </source>
</evidence>
<feature type="domain" description="PA" evidence="11">
    <location>
        <begin position="134"/>
        <end position="199"/>
    </location>
</feature>
<evidence type="ECO:0000259" key="11">
    <source>
        <dbReference type="Pfam" id="PF02225"/>
    </source>
</evidence>
<dbReference type="InterPro" id="IPR003137">
    <property type="entry name" value="PA_domain"/>
</dbReference>
<sequence length="944" mass="100638">QTAGMDNAADSLYAGVFENLQDKGIIVDAAAGNEFSAGYGNTSGKNLAYASDPDSSTLDEPASYSPVVAVASLNNMLQANGFKAAGKDIAYQRARAESGGTIASISELAPGDYEYVDGGIASQDDATALREKYPDGLAGKFVLVSRGKLTFDDKVSNLADLNPAGVLVYNNVPGDALMVMSLTTLGVPAGFISQADGQAMLAADDHHLTLVDGMTMAPSNKYAMSDFSSWGVTPDLRLKPEVTAPGGNIYSSVPDGAYGFMSGTSMATPQLVGASAVVLQRVQSDPMFASMSARQRSDVVQNLLMGTATPVVDPLQDTGVYYSPRKQGSGLVNVLAATTSSVYPSVAGAPEPSRPKADLGDGTNGWHFDVTLNNLSDVPATYEMNSQALSDIVTDGFFTERSSDWRGRGVEISYSGAASASGEGATVTVPGGGEATVGIDVTPGSEFARYVSDNAPSGTFLEGFVRFASKTDGQPDLTVPYMGFYGDWGKPAIFDQLASEGDGHVLASGIYNGRNGDLLGFNPLRKVSERTVRPQSDKYVISRSTAPGAPTAIDPRTGTLRSVHTMTTTYTNEAGEVVASFESHLNWKSAMGSNGVMNPVEQDHKSRGLDLNSDEFKNLPDGAYKLTISARNDGPSPTEQSISYDFRVDTTPPVIERASVDLDDMAGPVLDLEISDESPIAGFTLHDPGSGLWFYRSVSEDDAHQWYSEGRYRESLSIGLGEFELGWADQGGEGDIIAHPYLLAWDYGLNHSEATTIDLPSNNEGVTAPCTNPAGGHWVQDATGWWYACASGTDYLKGGWFTINGSDYLFGPNGYMATGFLRRPSGEWVYANSEGALVGGWVRDGAYGGPYWYYLDPVTKVMRTGWLVDRGSWYYLNADGAMATGWVQVDGSWYYLNSSGAMATGWLRLGDTWYYLGPDGAMYTGTHTINGRTYVFDTSGAWVR</sequence>
<dbReference type="InterPro" id="IPR000209">
    <property type="entry name" value="Peptidase_S8/S53_dom"/>
</dbReference>
<keyword evidence="3" id="KW-0645">Protease</keyword>
<comment type="caution">
    <text evidence="13">The sequence shown here is derived from an EMBL/GenBank/DDBJ whole genome shotgun (WGS) entry which is preliminary data.</text>
</comment>
<dbReference type="Pfam" id="PF02225">
    <property type="entry name" value="PA"/>
    <property type="match status" value="1"/>
</dbReference>
<dbReference type="Pfam" id="PF06280">
    <property type="entry name" value="fn3_5"/>
    <property type="match status" value="1"/>
</dbReference>
<dbReference type="GO" id="GO:0006508">
    <property type="term" value="P:proteolysis"/>
    <property type="evidence" value="ECO:0007669"/>
    <property type="project" value="UniProtKB-KW"/>
</dbReference>
<dbReference type="SUPFAM" id="SSF52025">
    <property type="entry name" value="PA domain"/>
    <property type="match status" value="1"/>
</dbReference>
<dbReference type="AlphaFoldDB" id="A0A929WVA4"/>
<comment type="similarity">
    <text evidence="1 9">Belongs to the peptidase S8 family.</text>
</comment>
<dbReference type="Pfam" id="PF01473">
    <property type="entry name" value="Choline_bind_1"/>
    <property type="match status" value="1"/>
</dbReference>
<evidence type="ECO:0000256" key="2">
    <source>
        <dbReference type="ARBA" id="ARBA00022512"/>
    </source>
</evidence>